<dbReference type="RefSeq" id="WP_139256214.1">
    <property type="nucleotide sequence ID" value="NZ_FPKR01000016.1"/>
</dbReference>
<feature type="transmembrane region" description="Helical" evidence="1">
    <location>
        <begin position="54"/>
        <end position="74"/>
    </location>
</feature>
<dbReference type="OrthoDB" id="10011449at2"/>
<accession>A0A1K2HSR2</accession>
<organism evidence="2 3">
    <name type="scientific">Chitinimonas taiwanensis DSM 18899</name>
    <dbReference type="NCBI Taxonomy" id="1121279"/>
    <lineage>
        <taxon>Bacteria</taxon>
        <taxon>Pseudomonadati</taxon>
        <taxon>Pseudomonadota</taxon>
        <taxon>Betaproteobacteria</taxon>
        <taxon>Neisseriales</taxon>
        <taxon>Chitinibacteraceae</taxon>
        <taxon>Chitinimonas</taxon>
    </lineage>
</organism>
<keyword evidence="1" id="KW-1133">Transmembrane helix</keyword>
<evidence type="ECO:0000313" key="2">
    <source>
        <dbReference type="EMBL" id="SFZ79306.1"/>
    </source>
</evidence>
<proteinExistence type="predicted"/>
<keyword evidence="1" id="KW-0812">Transmembrane</keyword>
<keyword evidence="1" id="KW-0472">Membrane</keyword>
<dbReference type="AlphaFoldDB" id="A0A1K2HSR2"/>
<feature type="transmembrane region" description="Helical" evidence="1">
    <location>
        <begin position="86"/>
        <end position="105"/>
    </location>
</feature>
<feature type="transmembrane region" description="Helical" evidence="1">
    <location>
        <begin position="125"/>
        <end position="145"/>
    </location>
</feature>
<keyword evidence="3" id="KW-1185">Reference proteome</keyword>
<feature type="transmembrane region" description="Helical" evidence="1">
    <location>
        <begin position="12"/>
        <end position="34"/>
    </location>
</feature>
<gene>
    <name evidence="2" type="ORF">SAMN02745887_03493</name>
</gene>
<reference evidence="2 3" key="1">
    <citation type="submission" date="2016-11" db="EMBL/GenBank/DDBJ databases">
        <authorList>
            <person name="Jaros S."/>
            <person name="Januszkiewicz K."/>
            <person name="Wedrychowicz H."/>
        </authorList>
    </citation>
    <scope>NUCLEOTIDE SEQUENCE [LARGE SCALE GENOMIC DNA]</scope>
    <source>
        <strain evidence="2 3">DSM 18899</strain>
    </source>
</reference>
<protein>
    <submittedName>
        <fullName evidence="2">Uncharacterized protein</fullName>
    </submittedName>
</protein>
<evidence type="ECO:0000313" key="3">
    <source>
        <dbReference type="Proteomes" id="UP000186513"/>
    </source>
</evidence>
<dbReference type="EMBL" id="FPKR01000016">
    <property type="protein sequence ID" value="SFZ79306.1"/>
    <property type="molecule type" value="Genomic_DNA"/>
</dbReference>
<evidence type="ECO:0000256" key="1">
    <source>
        <dbReference type="SAM" id="Phobius"/>
    </source>
</evidence>
<sequence length="155" mass="16836">MRSKLVQDRLGRVATLLLSFVLPFLYLLASDLIWQVGEKLPGSVEDTALSLPSALPLIGLVCLAWLVGFVLCRYQSCPLFTAQQLANLLAVLAFLLAFLLTQDGVLHRGLAALVLHPEQGLTNLFPIRLALAITLAFGISGLVGYRAMRRGRPIA</sequence>
<name>A0A1K2HSR2_9NEIS</name>
<dbReference type="STRING" id="1121279.SAMN02745887_03493"/>
<dbReference type="Proteomes" id="UP000186513">
    <property type="component" value="Unassembled WGS sequence"/>
</dbReference>